<dbReference type="InterPro" id="IPR036640">
    <property type="entry name" value="ABC1_TM_sf"/>
</dbReference>
<evidence type="ECO:0000256" key="2">
    <source>
        <dbReference type="ARBA" id="ARBA00005417"/>
    </source>
</evidence>
<reference evidence="11 12" key="1">
    <citation type="submission" date="2021-01" db="EMBL/GenBank/DDBJ databases">
        <title>Genome seq and assembly of Devosia sp. LEGU1.</title>
        <authorList>
            <person name="Chhetri G."/>
        </authorList>
    </citation>
    <scope>NUCLEOTIDE SEQUENCE [LARGE SCALE GENOMIC DNA]</scope>
    <source>
        <strain evidence="11 12">LEGU1</strain>
    </source>
</reference>
<dbReference type="SMART" id="SM00382">
    <property type="entry name" value="AAA"/>
    <property type="match status" value="1"/>
</dbReference>
<dbReference type="InterPro" id="IPR003593">
    <property type="entry name" value="AAA+_ATPase"/>
</dbReference>
<evidence type="ECO:0000256" key="5">
    <source>
        <dbReference type="ARBA" id="ARBA00022840"/>
    </source>
</evidence>
<name>A0ABX7C1A8_9HYPH</name>
<feature type="domain" description="ABC transporter" evidence="9">
    <location>
        <begin position="337"/>
        <end position="550"/>
    </location>
</feature>
<protein>
    <submittedName>
        <fullName evidence="11">Thiol reductant ABC exporter subunit CydC</fullName>
    </submittedName>
</protein>
<gene>
    <name evidence="11" type="primary">cydC</name>
    <name evidence="11" type="ORF">JI748_09365</name>
</gene>
<keyword evidence="6 8" id="KW-1133">Transmembrane helix</keyword>
<feature type="transmembrane region" description="Helical" evidence="8">
    <location>
        <begin position="162"/>
        <end position="182"/>
    </location>
</feature>
<feature type="domain" description="ABC transmembrane type-1" evidence="10">
    <location>
        <begin position="19"/>
        <end position="304"/>
    </location>
</feature>
<dbReference type="SUPFAM" id="SSF52540">
    <property type="entry name" value="P-loop containing nucleoside triphosphate hydrolases"/>
    <property type="match status" value="1"/>
</dbReference>
<feature type="transmembrane region" description="Helical" evidence="8">
    <location>
        <begin position="42"/>
        <end position="59"/>
    </location>
</feature>
<dbReference type="Proteomes" id="UP000595857">
    <property type="component" value="Chromosome"/>
</dbReference>
<keyword evidence="5" id="KW-0067">ATP-binding</keyword>
<keyword evidence="4" id="KW-0547">Nucleotide-binding</keyword>
<dbReference type="PROSITE" id="PS00211">
    <property type="entry name" value="ABC_TRANSPORTER_1"/>
    <property type="match status" value="1"/>
</dbReference>
<feature type="transmembrane region" description="Helical" evidence="8">
    <location>
        <begin position="277"/>
        <end position="296"/>
    </location>
</feature>
<dbReference type="Gene3D" id="1.20.1560.10">
    <property type="entry name" value="ABC transporter type 1, transmembrane domain"/>
    <property type="match status" value="1"/>
</dbReference>
<evidence type="ECO:0000256" key="8">
    <source>
        <dbReference type="SAM" id="Phobius"/>
    </source>
</evidence>
<feature type="transmembrane region" description="Helical" evidence="8">
    <location>
        <begin position="130"/>
        <end position="156"/>
    </location>
</feature>
<dbReference type="InterPro" id="IPR017871">
    <property type="entry name" value="ABC_transporter-like_CS"/>
</dbReference>
<evidence type="ECO:0000313" key="12">
    <source>
        <dbReference type="Proteomes" id="UP000595857"/>
    </source>
</evidence>
<dbReference type="PANTHER" id="PTHR24221:SF654">
    <property type="entry name" value="ATP-BINDING CASSETTE SUB-FAMILY B MEMBER 6"/>
    <property type="match status" value="1"/>
</dbReference>
<evidence type="ECO:0000259" key="9">
    <source>
        <dbReference type="PROSITE" id="PS50893"/>
    </source>
</evidence>
<keyword evidence="12" id="KW-1185">Reference proteome</keyword>
<dbReference type="PANTHER" id="PTHR24221">
    <property type="entry name" value="ATP-BINDING CASSETTE SUB-FAMILY B"/>
    <property type="match status" value="1"/>
</dbReference>
<organism evidence="11 12">
    <name type="scientific">Devosia rhizoryzae</name>
    <dbReference type="NCBI Taxonomy" id="2774137"/>
    <lineage>
        <taxon>Bacteria</taxon>
        <taxon>Pseudomonadati</taxon>
        <taxon>Pseudomonadota</taxon>
        <taxon>Alphaproteobacteria</taxon>
        <taxon>Hyphomicrobiales</taxon>
        <taxon>Devosiaceae</taxon>
        <taxon>Devosia</taxon>
    </lineage>
</organism>
<dbReference type="SUPFAM" id="SSF90123">
    <property type="entry name" value="ABC transporter transmembrane region"/>
    <property type="match status" value="1"/>
</dbReference>
<sequence>MRALLTFLPLFRRRLGALLLALLLSLITIVSGVGLLGTSGWFITASALTTAGLAFNLFVPSAGVRAFSFVRILARYGERLIGHNATLRLLSDLRGWLFSALFPRLPLPDRSLRHGDLVSRLTADVDALDTAFLVAVGPLVSAVVVGAGMTAVLVWLLPGAALPYGLAIAAAALVVPTLMVVLGRSAGRRSVEANAELRAQVLDGVAGHADLTVLGVLGTAVRRFAGAGLAASGERLRLGGLATAGGFAVQVLAALALVGTLLAGLDAVAAGRLDGPVMAGLLLAVLASFEVTSTIVRSVSKATSAMAAAERLQALAALPPAVAEPTQPQVIAPDASIGFDCVTFGYGSLPPVLDDFSLAIGAGERIAISGPSGSGKSTILRLLLRLAEPRQGQVKLGATSINKFATADLHAHMALLSQDSPVFIDTVRNNLLIGRDDASDEELWVALGKAQLEEHIASLPRGLDTLIGEAGRTLSAGQARRLCLARALLSDAPVLLLDEPTDALDRETELAFFETLAEATLGRTVVLVTHAILPEGTVDKTYTLRDGRLR</sequence>
<comment type="subcellular location">
    <subcellularLocation>
        <location evidence="1">Cell membrane</location>
        <topology evidence="1">Multi-pass membrane protein</topology>
    </subcellularLocation>
</comment>
<accession>A0ABX7C1A8</accession>
<dbReference type="PROSITE" id="PS50893">
    <property type="entry name" value="ABC_TRANSPORTER_2"/>
    <property type="match status" value="1"/>
</dbReference>
<dbReference type="Pfam" id="PF00005">
    <property type="entry name" value="ABC_tran"/>
    <property type="match status" value="1"/>
</dbReference>
<evidence type="ECO:0000256" key="1">
    <source>
        <dbReference type="ARBA" id="ARBA00004651"/>
    </source>
</evidence>
<dbReference type="RefSeq" id="WP_201629846.1">
    <property type="nucleotide sequence ID" value="NZ_CP068046.1"/>
</dbReference>
<feature type="transmembrane region" description="Helical" evidence="8">
    <location>
        <begin position="241"/>
        <end position="265"/>
    </location>
</feature>
<dbReference type="InterPro" id="IPR003439">
    <property type="entry name" value="ABC_transporter-like_ATP-bd"/>
</dbReference>
<dbReference type="EMBL" id="CP068046">
    <property type="protein sequence ID" value="QQR38010.1"/>
    <property type="molecule type" value="Genomic_DNA"/>
</dbReference>
<dbReference type="Gene3D" id="3.40.50.300">
    <property type="entry name" value="P-loop containing nucleotide triphosphate hydrolases"/>
    <property type="match status" value="1"/>
</dbReference>
<dbReference type="InterPro" id="IPR027417">
    <property type="entry name" value="P-loop_NTPase"/>
</dbReference>
<evidence type="ECO:0000313" key="11">
    <source>
        <dbReference type="EMBL" id="QQR38010.1"/>
    </source>
</evidence>
<evidence type="ECO:0000256" key="4">
    <source>
        <dbReference type="ARBA" id="ARBA00022741"/>
    </source>
</evidence>
<keyword evidence="7 8" id="KW-0472">Membrane</keyword>
<dbReference type="PROSITE" id="PS50929">
    <property type="entry name" value="ABC_TM1F"/>
    <property type="match status" value="1"/>
</dbReference>
<dbReference type="NCBIfam" id="TIGR02868">
    <property type="entry name" value="CydC"/>
    <property type="match status" value="1"/>
</dbReference>
<keyword evidence="3 8" id="KW-0812">Transmembrane</keyword>
<evidence type="ECO:0000256" key="3">
    <source>
        <dbReference type="ARBA" id="ARBA00022692"/>
    </source>
</evidence>
<proteinExistence type="inferred from homology"/>
<evidence type="ECO:0000259" key="10">
    <source>
        <dbReference type="PROSITE" id="PS50929"/>
    </source>
</evidence>
<evidence type="ECO:0000256" key="7">
    <source>
        <dbReference type="ARBA" id="ARBA00023136"/>
    </source>
</evidence>
<dbReference type="InterPro" id="IPR039421">
    <property type="entry name" value="Type_1_exporter"/>
</dbReference>
<dbReference type="InterPro" id="IPR011527">
    <property type="entry name" value="ABC1_TM_dom"/>
</dbReference>
<dbReference type="InterPro" id="IPR014223">
    <property type="entry name" value="ABC_CydC/D"/>
</dbReference>
<evidence type="ECO:0000256" key="6">
    <source>
        <dbReference type="ARBA" id="ARBA00022989"/>
    </source>
</evidence>
<comment type="similarity">
    <text evidence="2">Belongs to the ABC transporter superfamily.</text>
</comment>